<feature type="non-terminal residue" evidence="2">
    <location>
        <position position="1"/>
    </location>
</feature>
<feature type="region of interest" description="Disordered" evidence="1">
    <location>
        <begin position="45"/>
        <end position="78"/>
    </location>
</feature>
<dbReference type="Proteomes" id="UP000789405">
    <property type="component" value="Unassembled WGS sequence"/>
</dbReference>
<gene>
    <name evidence="2" type="ORF">DERYTH_LOCUS22951</name>
</gene>
<sequence length="78" mass="9401">NILKWMTPMTNSTKKKQQQTEINKTSLYKKKEYFSKNMKEPLTKNYIANKETQHQQQRKYTKMDDSNDKFHKEKAAAN</sequence>
<dbReference type="EMBL" id="CAJVPY010033312">
    <property type="protein sequence ID" value="CAG8798822.1"/>
    <property type="molecule type" value="Genomic_DNA"/>
</dbReference>
<feature type="compositionally biased region" description="Basic and acidic residues" evidence="1">
    <location>
        <begin position="61"/>
        <end position="78"/>
    </location>
</feature>
<reference evidence="2" key="1">
    <citation type="submission" date="2021-06" db="EMBL/GenBank/DDBJ databases">
        <authorList>
            <person name="Kallberg Y."/>
            <person name="Tangrot J."/>
            <person name="Rosling A."/>
        </authorList>
    </citation>
    <scope>NUCLEOTIDE SEQUENCE</scope>
    <source>
        <strain evidence="2">MA453B</strain>
    </source>
</reference>
<protein>
    <submittedName>
        <fullName evidence="2">3761_t:CDS:1</fullName>
    </submittedName>
</protein>
<proteinExistence type="predicted"/>
<evidence type="ECO:0000256" key="1">
    <source>
        <dbReference type="SAM" id="MobiDB-lite"/>
    </source>
</evidence>
<evidence type="ECO:0000313" key="3">
    <source>
        <dbReference type="Proteomes" id="UP000789405"/>
    </source>
</evidence>
<dbReference type="AlphaFoldDB" id="A0A9N9JYZ9"/>
<organism evidence="2 3">
    <name type="scientific">Dentiscutata erythropus</name>
    <dbReference type="NCBI Taxonomy" id="1348616"/>
    <lineage>
        <taxon>Eukaryota</taxon>
        <taxon>Fungi</taxon>
        <taxon>Fungi incertae sedis</taxon>
        <taxon>Mucoromycota</taxon>
        <taxon>Glomeromycotina</taxon>
        <taxon>Glomeromycetes</taxon>
        <taxon>Diversisporales</taxon>
        <taxon>Gigasporaceae</taxon>
        <taxon>Dentiscutata</taxon>
    </lineage>
</organism>
<feature type="region of interest" description="Disordered" evidence="1">
    <location>
        <begin position="1"/>
        <end position="22"/>
    </location>
</feature>
<accession>A0A9N9JYZ9</accession>
<name>A0A9N9JYZ9_9GLOM</name>
<comment type="caution">
    <text evidence="2">The sequence shown here is derived from an EMBL/GenBank/DDBJ whole genome shotgun (WGS) entry which is preliminary data.</text>
</comment>
<evidence type="ECO:0000313" key="2">
    <source>
        <dbReference type="EMBL" id="CAG8798822.1"/>
    </source>
</evidence>
<keyword evidence="3" id="KW-1185">Reference proteome</keyword>